<evidence type="ECO:0000256" key="2">
    <source>
        <dbReference type="ARBA" id="ARBA00023033"/>
    </source>
</evidence>
<evidence type="ECO:0000256" key="1">
    <source>
        <dbReference type="ARBA" id="ARBA00023002"/>
    </source>
</evidence>
<evidence type="ECO:0000259" key="3">
    <source>
        <dbReference type="Pfam" id="PF01494"/>
    </source>
</evidence>
<dbReference type="PRINTS" id="PR00420">
    <property type="entry name" value="RNGMNOXGNASE"/>
</dbReference>
<dbReference type="InterPro" id="IPR050493">
    <property type="entry name" value="FAD-dep_Monooxygenase_BioMet"/>
</dbReference>
<name>A0A0V9UJT7_9NOCA</name>
<reference evidence="5" key="1">
    <citation type="submission" date="2015-01" db="EMBL/GenBank/DDBJ databases">
        <title>Draft genome sequence of Rhodococcus pyridinivorans strain KG-16, a hydrocarbon-degrading bacterium.</title>
        <authorList>
            <person name="Aggarwal R.K."/>
            <person name="Dawar C."/>
        </authorList>
    </citation>
    <scope>NUCLEOTIDE SEQUENCE [LARGE SCALE GENOMIC DNA]</scope>
    <source>
        <strain evidence="5">KG-16</strain>
    </source>
</reference>
<dbReference type="EMBL" id="AZXY01000006">
    <property type="protein sequence ID" value="KSZ58253.1"/>
    <property type="molecule type" value="Genomic_DNA"/>
</dbReference>
<dbReference type="Gene3D" id="3.50.50.60">
    <property type="entry name" value="FAD/NAD(P)-binding domain"/>
    <property type="match status" value="1"/>
</dbReference>
<dbReference type="SUPFAM" id="SSF51905">
    <property type="entry name" value="FAD/NAD(P)-binding domain"/>
    <property type="match status" value="1"/>
</dbReference>
<gene>
    <name evidence="4" type="ORF">Z045_13825</name>
</gene>
<proteinExistence type="predicted"/>
<dbReference type="InterPro" id="IPR036188">
    <property type="entry name" value="FAD/NAD-bd_sf"/>
</dbReference>
<dbReference type="SUPFAM" id="SSF54373">
    <property type="entry name" value="FAD-linked reductases, C-terminal domain"/>
    <property type="match status" value="1"/>
</dbReference>
<dbReference type="Pfam" id="PF01494">
    <property type="entry name" value="FAD_binding_3"/>
    <property type="match status" value="2"/>
</dbReference>
<sequence>MTVKPGSAAILGGGIGGLTAANILLRHGWHIDVFERSPEPPRTGTALGMWPPALAALEVAGVGGRVEQLGVPQRSATLRRWDGVVLAHVGDLRRAPVMVSRPALLDILLSGLPDHIVKFDAPAPPLTALAGYDVMIGADGIGSAVRDEVFGPAYRPVHTGYGAWRGWVGGSTTNHGETWGPGALFGITDRDGDLTNWFAAVRTTEGTGGTLDDLYGRFHDWHPGVRDILGRLDPDDVMYHDLYESPRLPSYVRGNTALIGDAAHAMAPNLGRGACEAIVDATTLATLLSEHPVPIALQRYDRARRRRTQLLVPASRAVARIATASRLTSLRDSSITAFGRIA</sequence>
<dbReference type="GO" id="GO:0004497">
    <property type="term" value="F:monooxygenase activity"/>
    <property type="evidence" value="ECO:0007669"/>
    <property type="project" value="UniProtKB-KW"/>
</dbReference>
<dbReference type="Proteomes" id="UP000053060">
    <property type="component" value="Unassembled WGS sequence"/>
</dbReference>
<keyword evidence="2" id="KW-0503">Monooxygenase</keyword>
<protein>
    <submittedName>
        <fullName evidence="4">Aromatic ring hydroxylase</fullName>
    </submittedName>
</protein>
<organism evidence="4 5">
    <name type="scientific">Rhodococcus pyridinivorans KG-16</name>
    <dbReference type="NCBI Taxonomy" id="1441730"/>
    <lineage>
        <taxon>Bacteria</taxon>
        <taxon>Bacillati</taxon>
        <taxon>Actinomycetota</taxon>
        <taxon>Actinomycetes</taxon>
        <taxon>Mycobacteriales</taxon>
        <taxon>Nocardiaceae</taxon>
        <taxon>Rhodococcus</taxon>
    </lineage>
</organism>
<dbReference type="PANTHER" id="PTHR13789">
    <property type="entry name" value="MONOOXYGENASE"/>
    <property type="match status" value="1"/>
</dbReference>
<feature type="domain" description="FAD-binding" evidence="3">
    <location>
        <begin position="250"/>
        <end position="312"/>
    </location>
</feature>
<comment type="caution">
    <text evidence="4">The sequence shown here is derived from an EMBL/GenBank/DDBJ whole genome shotgun (WGS) entry which is preliminary data.</text>
</comment>
<evidence type="ECO:0000313" key="4">
    <source>
        <dbReference type="EMBL" id="KSZ58253.1"/>
    </source>
</evidence>
<evidence type="ECO:0000313" key="5">
    <source>
        <dbReference type="Proteomes" id="UP000053060"/>
    </source>
</evidence>
<keyword evidence="1" id="KW-0560">Oxidoreductase</keyword>
<dbReference type="AlphaFoldDB" id="A0A0V9UJT7"/>
<accession>A0A0V9UJT7</accession>
<dbReference type="PANTHER" id="PTHR13789:SF309">
    <property type="entry name" value="PUTATIVE (AFU_ORTHOLOGUE AFUA_6G14510)-RELATED"/>
    <property type="match status" value="1"/>
</dbReference>
<feature type="domain" description="FAD-binding" evidence="3">
    <location>
        <begin position="8"/>
        <end position="83"/>
    </location>
</feature>
<dbReference type="InterPro" id="IPR002938">
    <property type="entry name" value="FAD-bd"/>
</dbReference>
<dbReference type="GO" id="GO:0071949">
    <property type="term" value="F:FAD binding"/>
    <property type="evidence" value="ECO:0007669"/>
    <property type="project" value="InterPro"/>
</dbReference>
<dbReference type="RefSeq" id="WP_060652372.1">
    <property type="nucleotide sequence ID" value="NZ_AZXY01000006.1"/>
</dbReference>
<dbReference type="PATRIC" id="fig|1441730.3.peg.2873"/>
<reference evidence="4 5" key="2">
    <citation type="journal article" date="2016" name="Genome Announc.">
        <title>Draft Genome Sequence of a Versatile Hydrocarbon-Degrading Bacterium, Rhodococcus pyridinivorans Strain KG-16, Collected from Oil Fields in India.</title>
        <authorList>
            <person name="Aggarwal R.K."/>
            <person name="Dawar C."/>
            <person name="Phanindranath R."/>
            <person name="Mutnuri L."/>
            <person name="Dayal A.M."/>
        </authorList>
    </citation>
    <scope>NUCLEOTIDE SEQUENCE [LARGE SCALE GENOMIC DNA]</scope>
    <source>
        <strain evidence="4 5">KG-16</strain>
    </source>
</reference>